<dbReference type="Pfam" id="PF01022">
    <property type="entry name" value="HTH_5"/>
    <property type="match status" value="1"/>
</dbReference>
<evidence type="ECO:0000256" key="2">
    <source>
        <dbReference type="ARBA" id="ARBA00023125"/>
    </source>
</evidence>
<dbReference type="InterPro" id="IPR011991">
    <property type="entry name" value="ArsR-like_HTH"/>
</dbReference>
<protein>
    <submittedName>
        <fullName evidence="5">Metalloregulator ArsR/SmtB family transcription factor</fullName>
    </submittedName>
</protein>
<evidence type="ECO:0000259" key="4">
    <source>
        <dbReference type="PROSITE" id="PS50987"/>
    </source>
</evidence>
<reference evidence="5" key="1">
    <citation type="journal article" date="2019" name="Phytopathology">
        <title>A Novel Group of Rhizobium tumorigenes-Like Agrobacteria Associated with Crown Gall Disease of Rhododendron and Blueberry.</title>
        <authorList>
            <person name="Kuzmanovic N."/>
            <person name="Behrens P."/>
            <person name="Idczak E."/>
            <person name="Wagner S."/>
            <person name="Gotz M."/>
            <person name="Sproer C."/>
            <person name="Bunk B."/>
            <person name="Overmann J."/>
            <person name="Smalla K."/>
        </authorList>
    </citation>
    <scope>NUCLEOTIDE SEQUENCE</scope>
    <source>
        <strain evidence="5">Rho-6.2</strain>
    </source>
</reference>
<proteinExistence type="predicted"/>
<dbReference type="SUPFAM" id="SSF46785">
    <property type="entry name" value="Winged helix' DNA-binding domain"/>
    <property type="match status" value="1"/>
</dbReference>
<keyword evidence="3" id="KW-0804">Transcription</keyword>
<keyword evidence="2" id="KW-0238">DNA-binding</keyword>
<dbReference type="SMART" id="SM00418">
    <property type="entry name" value="HTH_ARSR"/>
    <property type="match status" value="1"/>
</dbReference>
<evidence type="ECO:0000313" key="6">
    <source>
        <dbReference type="Proteomes" id="UP000318939"/>
    </source>
</evidence>
<keyword evidence="1" id="KW-0805">Transcription regulation</keyword>
<dbReference type="RefSeq" id="WP_142823541.1">
    <property type="nucleotide sequence ID" value="NZ_CP117267.1"/>
</dbReference>
<gene>
    <name evidence="5" type="ORF">PR018_11090</name>
</gene>
<dbReference type="InterPro" id="IPR051011">
    <property type="entry name" value="Metal_resp_trans_reg"/>
</dbReference>
<dbReference type="InterPro" id="IPR036390">
    <property type="entry name" value="WH_DNA-bd_sf"/>
</dbReference>
<keyword evidence="6" id="KW-1185">Reference proteome</keyword>
<organism evidence="5 6">
    <name type="scientific">Rhizobium rhododendri</name>
    <dbReference type="NCBI Taxonomy" id="2506430"/>
    <lineage>
        <taxon>Bacteria</taxon>
        <taxon>Pseudomonadati</taxon>
        <taxon>Pseudomonadota</taxon>
        <taxon>Alphaproteobacteria</taxon>
        <taxon>Hyphomicrobiales</taxon>
        <taxon>Rhizobiaceae</taxon>
        <taxon>Rhizobium/Agrobacterium group</taxon>
        <taxon>Rhizobium</taxon>
    </lineage>
</organism>
<dbReference type="NCBIfam" id="NF033788">
    <property type="entry name" value="HTH_metalloreg"/>
    <property type="match status" value="1"/>
</dbReference>
<dbReference type="CDD" id="cd00090">
    <property type="entry name" value="HTH_ARSR"/>
    <property type="match status" value="1"/>
</dbReference>
<reference evidence="5" key="2">
    <citation type="journal article" date="2023" name="MicrobiologyOpen">
        <title>Genomics of the tumorigenes clade of the family Rhizobiaceae and description of Rhizobium rhododendri sp. nov.</title>
        <authorList>
            <person name="Kuzmanovic N."/>
            <person name="diCenzo G.C."/>
            <person name="Bunk B."/>
            <person name="Sproeer C."/>
            <person name="Fruehling A."/>
            <person name="Neumann-Schaal M."/>
            <person name="Overmann J."/>
            <person name="Smalla K."/>
        </authorList>
    </citation>
    <scope>NUCLEOTIDE SEQUENCE</scope>
    <source>
        <strain evidence="5">Rho-6.2</strain>
    </source>
</reference>
<sequence>MGAEQQEKLMRDQASLLAMMANPARLTILRLLLEEERSVGQLATQVGLSENATSMHLAKLRRGRVVTTKRKAQNIFYAAKSINVVVILNALDAISHNF</sequence>
<dbReference type="InterPro" id="IPR036388">
    <property type="entry name" value="WH-like_DNA-bd_sf"/>
</dbReference>
<feature type="domain" description="HTH arsR-type" evidence="4">
    <location>
        <begin position="5"/>
        <end position="98"/>
    </location>
</feature>
<dbReference type="PANTHER" id="PTHR43132">
    <property type="entry name" value="ARSENICAL RESISTANCE OPERON REPRESSOR ARSR-RELATED"/>
    <property type="match status" value="1"/>
</dbReference>
<dbReference type="PANTHER" id="PTHR43132:SF2">
    <property type="entry name" value="ARSENICAL RESISTANCE OPERON REPRESSOR ARSR-RELATED"/>
    <property type="match status" value="1"/>
</dbReference>
<evidence type="ECO:0000313" key="5">
    <source>
        <dbReference type="EMBL" id="WFS21723.1"/>
    </source>
</evidence>
<name>A0ABY8IF37_9HYPH</name>
<dbReference type="PROSITE" id="PS50987">
    <property type="entry name" value="HTH_ARSR_2"/>
    <property type="match status" value="1"/>
</dbReference>
<evidence type="ECO:0000256" key="3">
    <source>
        <dbReference type="ARBA" id="ARBA00023163"/>
    </source>
</evidence>
<dbReference type="PRINTS" id="PR00778">
    <property type="entry name" value="HTHARSR"/>
</dbReference>
<accession>A0ABY8IF37</accession>
<dbReference type="Gene3D" id="1.10.10.10">
    <property type="entry name" value="Winged helix-like DNA-binding domain superfamily/Winged helix DNA-binding domain"/>
    <property type="match status" value="1"/>
</dbReference>
<dbReference type="InterPro" id="IPR001845">
    <property type="entry name" value="HTH_ArsR_DNA-bd_dom"/>
</dbReference>
<dbReference type="EMBL" id="CP117267">
    <property type="protein sequence ID" value="WFS21723.1"/>
    <property type="molecule type" value="Genomic_DNA"/>
</dbReference>
<dbReference type="Proteomes" id="UP000318939">
    <property type="component" value="Chromosome"/>
</dbReference>
<evidence type="ECO:0000256" key="1">
    <source>
        <dbReference type="ARBA" id="ARBA00023015"/>
    </source>
</evidence>